<name>A0ABV9I2T9_9FLAO</name>
<accession>A0ABV9I2T9</accession>
<proteinExistence type="predicted"/>
<reference evidence="2" key="1">
    <citation type="journal article" date="2019" name="Int. J. Syst. Evol. Microbiol.">
        <title>The Global Catalogue of Microorganisms (GCM) 10K type strain sequencing project: providing services to taxonomists for standard genome sequencing and annotation.</title>
        <authorList>
            <consortium name="The Broad Institute Genomics Platform"/>
            <consortium name="The Broad Institute Genome Sequencing Center for Infectious Disease"/>
            <person name="Wu L."/>
            <person name="Ma J."/>
        </authorList>
    </citation>
    <scope>NUCLEOTIDE SEQUENCE [LARGE SCALE GENOMIC DNA]</scope>
    <source>
        <strain evidence="2">YJ-61-S</strain>
    </source>
</reference>
<evidence type="ECO:0000313" key="1">
    <source>
        <dbReference type="EMBL" id="MFC4636051.1"/>
    </source>
</evidence>
<comment type="caution">
    <text evidence="1">The sequence shown here is derived from an EMBL/GenBank/DDBJ whole genome shotgun (WGS) entry which is preliminary data.</text>
</comment>
<sequence length="453" mass="53564">MNRFELTALLCHIQLTPEELNTCRAALLPLQSSNKDQHALYEYCFQWKMAPWIYRQLQKHEFLSLFDEDVIQRFKEAYQAVKQENENRNVIAMQFLQAFHDHDIDVIILKGNAFIQTIYADVGYKKMNDFDILIKAEDWQKIEQIYYDLGYIPLGFGWSGEKQKPAKYSPTSVPFISTDFNCIIGTQWGLKSATTHFKVDTKELWETAVPFDFHGIPCKQLSPEYNLVHLILHLGVFKCGTRDCMDLYNLILSTQLDTEKLFSIIEKTNAIQKSRYALTMCRLCSRHIPEEWIKRLPKGKPSFINTRLRKRLEMFGETSDIHESYNDYFQDIEKNVIYYYLFPEFHKRIYYFSKVLRLLYFPDIKNALKFIDKSHRPTVFNKIKARILGPWFSFSMIAQEIGWTYGILLFVKMCVDTLLSPINYLSSKESYFQYLKKKGIEPNQIKKLVQNVQ</sequence>
<dbReference type="Pfam" id="PF14907">
    <property type="entry name" value="NTP_transf_5"/>
    <property type="match status" value="1"/>
</dbReference>
<dbReference type="Proteomes" id="UP001596043">
    <property type="component" value="Unassembled WGS sequence"/>
</dbReference>
<organism evidence="1 2">
    <name type="scientific">Dokdonia ponticola</name>
    <dbReference type="NCBI Taxonomy" id="2041041"/>
    <lineage>
        <taxon>Bacteria</taxon>
        <taxon>Pseudomonadati</taxon>
        <taxon>Bacteroidota</taxon>
        <taxon>Flavobacteriia</taxon>
        <taxon>Flavobacteriales</taxon>
        <taxon>Flavobacteriaceae</taxon>
        <taxon>Dokdonia</taxon>
    </lineage>
</organism>
<evidence type="ECO:0000313" key="2">
    <source>
        <dbReference type="Proteomes" id="UP001596043"/>
    </source>
</evidence>
<dbReference type="InterPro" id="IPR039498">
    <property type="entry name" value="NTP_transf_5"/>
</dbReference>
<gene>
    <name evidence="1" type="ORF">ACFO3O_19230</name>
</gene>
<keyword evidence="2" id="KW-1185">Reference proteome</keyword>
<dbReference type="RefSeq" id="WP_379981872.1">
    <property type="nucleotide sequence ID" value="NZ_JBHSFV010000014.1"/>
</dbReference>
<protein>
    <submittedName>
        <fullName evidence="1">Nucleotidyltransferase family protein</fullName>
    </submittedName>
</protein>
<dbReference type="EMBL" id="JBHSFV010000014">
    <property type="protein sequence ID" value="MFC4636051.1"/>
    <property type="molecule type" value="Genomic_DNA"/>
</dbReference>